<dbReference type="InterPro" id="IPR001647">
    <property type="entry name" value="HTH_TetR"/>
</dbReference>
<keyword evidence="7" id="KW-1185">Reference proteome</keyword>
<organism evidence="6 7">
    <name type="scientific">Limimaricola cinnabarinus LL-001</name>
    <dbReference type="NCBI Taxonomy" id="1337093"/>
    <lineage>
        <taxon>Bacteria</taxon>
        <taxon>Pseudomonadati</taxon>
        <taxon>Pseudomonadota</taxon>
        <taxon>Alphaproteobacteria</taxon>
        <taxon>Rhodobacterales</taxon>
        <taxon>Paracoccaceae</taxon>
        <taxon>Limimaricola</taxon>
    </lineage>
</organism>
<keyword evidence="2 4" id="KW-0238">DNA-binding</keyword>
<comment type="caution">
    <text evidence="6">The sequence shown here is derived from an EMBL/GenBank/DDBJ whole genome shotgun (WGS) entry which is preliminary data.</text>
</comment>
<dbReference type="AlphaFoldDB" id="U2YIJ4"/>
<dbReference type="GO" id="GO:0003700">
    <property type="term" value="F:DNA-binding transcription factor activity"/>
    <property type="evidence" value="ECO:0007669"/>
    <property type="project" value="TreeGrafter"/>
</dbReference>
<accession>U2YIJ4</accession>
<dbReference type="PANTHER" id="PTHR30055:SF224">
    <property type="entry name" value="TRANSCRIPTIONAL REGULATOR TETR FAMILY"/>
    <property type="match status" value="1"/>
</dbReference>
<dbReference type="Gene3D" id="1.10.10.60">
    <property type="entry name" value="Homeodomain-like"/>
    <property type="match status" value="1"/>
</dbReference>
<proteinExistence type="predicted"/>
<evidence type="ECO:0000256" key="3">
    <source>
        <dbReference type="ARBA" id="ARBA00023163"/>
    </source>
</evidence>
<dbReference type="InterPro" id="IPR036271">
    <property type="entry name" value="Tet_transcr_reg_TetR-rel_C_sf"/>
</dbReference>
<dbReference type="Pfam" id="PF00440">
    <property type="entry name" value="TetR_N"/>
    <property type="match status" value="1"/>
</dbReference>
<reference evidence="6" key="1">
    <citation type="journal article" date="2013" name="Genome Announc.">
        <title>Draft Genome Sequence of Loktanella cinnabarina LL-001T, Isolated from Deep-Sea Floor Sediment.</title>
        <authorList>
            <person name="Nishi S."/>
            <person name="Tsubouchi T."/>
            <person name="Takaki Y."/>
            <person name="Koyanagi R."/>
            <person name="Satoh N."/>
            <person name="Maruyama T."/>
            <person name="Hatada Y."/>
        </authorList>
    </citation>
    <scope>NUCLEOTIDE SEQUENCE [LARGE SCALE GENOMIC DNA]</scope>
    <source>
        <strain evidence="6">LL-001</strain>
    </source>
</reference>
<dbReference type="SUPFAM" id="SSF48498">
    <property type="entry name" value="Tetracyclin repressor-like, C-terminal domain"/>
    <property type="match status" value="1"/>
</dbReference>
<dbReference type="SUPFAM" id="SSF46689">
    <property type="entry name" value="Homeodomain-like"/>
    <property type="match status" value="1"/>
</dbReference>
<protein>
    <submittedName>
        <fullName evidence="6">Transcriptional regulator, TetR family</fullName>
    </submittedName>
</protein>
<evidence type="ECO:0000313" key="6">
    <source>
        <dbReference type="EMBL" id="GAD54571.1"/>
    </source>
</evidence>
<dbReference type="InterPro" id="IPR039536">
    <property type="entry name" value="TetR_C_Proteobacteria"/>
</dbReference>
<dbReference type="GO" id="GO:0000976">
    <property type="term" value="F:transcription cis-regulatory region binding"/>
    <property type="evidence" value="ECO:0007669"/>
    <property type="project" value="TreeGrafter"/>
</dbReference>
<dbReference type="PANTHER" id="PTHR30055">
    <property type="entry name" value="HTH-TYPE TRANSCRIPTIONAL REGULATOR RUTR"/>
    <property type="match status" value="1"/>
</dbReference>
<dbReference type="EMBL" id="BATB01000004">
    <property type="protein sequence ID" value="GAD54571.1"/>
    <property type="molecule type" value="Genomic_DNA"/>
</dbReference>
<evidence type="ECO:0000256" key="4">
    <source>
        <dbReference type="PROSITE-ProRule" id="PRU00335"/>
    </source>
</evidence>
<evidence type="ECO:0000256" key="2">
    <source>
        <dbReference type="ARBA" id="ARBA00023125"/>
    </source>
</evidence>
<dbReference type="InterPro" id="IPR009057">
    <property type="entry name" value="Homeodomain-like_sf"/>
</dbReference>
<dbReference type="eggNOG" id="COG1309">
    <property type="taxonomic scope" value="Bacteria"/>
</dbReference>
<dbReference type="Gene3D" id="1.10.357.10">
    <property type="entry name" value="Tetracycline Repressor, domain 2"/>
    <property type="match status" value="1"/>
</dbReference>
<dbReference type="STRING" id="1337093.MBELCI_0623"/>
<dbReference type="Pfam" id="PF14246">
    <property type="entry name" value="TetR_C_7"/>
    <property type="match status" value="1"/>
</dbReference>
<keyword evidence="1" id="KW-0805">Transcription regulation</keyword>
<dbReference type="InterPro" id="IPR050109">
    <property type="entry name" value="HTH-type_TetR-like_transc_reg"/>
</dbReference>
<feature type="DNA-binding region" description="H-T-H motif" evidence="4">
    <location>
        <begin position="31"/>
        <end position="50"/>
    </location>
</feature>
<dbReference type="Proteomes" id="UP000016566">
    <property type="component" value="Unassembled WGS sequence"/>
</dbReference>
<gene>
    <name evidence="6" type="ORF">MBELCI_0623</name>
</gene>
<sequence length="199" mass="22289">MKQMKLTEKKRKDILDAAILEFREQGFPAARVNRIAELAEVSKRTLYKHFESKEVLFAAITDILLQEIAAMPKLRPEADAPLREQLIAAVRDYVGHLTGEQYLGLNRLVMSELLRDQDLAQAFFAKAAMQDGPISGMIADRMQAGALRRAEPGFAAGQLLSMIKHFLVWPQFLMGTKADVDPDAVIADCVDMFLAHYAK</sequence>
<dbReference type="PRINTS" id="PR00455">
    <property type="entry name" value="HTHTETR"/>
</dbReference>
<dbReference type="FunFam" id="1.10.10.60:FF:000141">
    <property type="entry name" value="TetR family transcriptional regulator"/>
    <property type="match status" value="1"/>
</dbReference>
<name>U2YIJ4_9RHOB</name>
<evidence type="ECO:0000313" key="7">
    <source>
        <dbReference type="Proteomes" id="UP000016566"/>
    </source>
</evidence>
<evidence type="ECO:0000259" key="5">
    <source>
        <dbReference type="PROSITE" id="PS50977"/>
    </source>
</evidence>
<feature type="domain" description="HTH tetR-type" evidence="5">
    <location>
        <begin position="8"/>
        <end position="68"/>
    </location>
</feature>
<evidence type="ECO:0000256" key="1">
    <source>
        <dbReference type="ARBA" id="ARBA00023015"/>
    </source>
</evidence>
<dbReference type="PROSITE" id="PS50977">
    <property type="entry name" value="HTH_TETR_2"/>
    <property type="match status" value="1"/>
</dbReference>
<keyword evidence="3" id="KW-0804">Transcription</keyword>